<keyword evidence="2" id="KW-0547">Nucleotide-binding</keyword>
<sequence length="843" mass="90285">MVDSSDLAQVLTEAKDIAQSVTQKLSSAHVLLALYTVDNPAQVLLKEKGISEDTLLELMTEAPAEEEFLVRNLCERARAIAQQCDSREADCLHLLIAFSRVRCAANDLLARSGVDLLKLGTVAFSYFTSGRMPRKLQASRAPMSSPSAGGRYPIGRPLGAPPSPLPQSAIAVSLPRPAAPSRPSLPALSPRELIDADEGHDEVAAPAATELPSPAPAAPLAKAAPLPVPPPRPAPAAAPLPAARAVPLTLDPKTFPLLSSIGRNLSLLAHEGKLDPVVGRAKEIEEVIDVLGKRRTNNPCLLGEAGVGKTAVVEGVAQQLVSLRGTLSSKVLIELDMASLVAGTQLRGAFSEKLNALKDEVRRADGRVVVFIDEIHTLVGAGSTGEGPQDASNELKTAMARGEFPCIGATTHDEFRKFITADPALERRFTPVVVNEPSVPDTVEILKGVIGRYEEHHGLRYSPESLVAAASLASRYVTDRFMPDKAISVADLAGSRCHREGKTSVEPADVARVVAKLAGVPEERLLLKDSERLLSLEADLGQRVIGHEEAVTRIARVIRRNYAGFASRRPMGSFLFLGPTGVGKTEMARALAEVLFGNREALVRLDMSEMAESHGVSRLIGSPAGYVGYGEGGQLTEPIRRKPSSVVVLDEIEKAHREVQMLLLQVLEEGRLTDGKGRHIDFSNTVIVMTTNLGAEAFSRVGRPLGFGSDAQTGARSDTDAASAAARKALPPELWNRIDERLPFHPLKEVEVAKIATLLLNESSKRLGTERGIEYVAGEDVVGHLLKSGGFDPQLGARPMRQVVQRLVEAPLAERILAGEFVAGDRVRVAVRNSQLAFQLDTV</sequence>
<dbReference type="SUPFAM" id="SSF52540">
    <property type="entry name" value="P-loop containing nucleoside triphosphate hydrolases"/>
    <property type="match status" value="2"/>
</dbReference>
<feature type="domain" description="AAA+ ATPase" evidence="6">
    <location>
        <begin position="295"/>
        <end position="439"/>
    </location>
</feature>
<dbReference type="GO" id="GO:0034605">
    <property type="term" value="P:cellular response to heat"/>
    <property type="evidence" value="ECO:0007669"/>
    <property type="project" value="TreeGrafter"/>
</dbReference>
<feature type="region of interest" description="Disordered" evidence="5">
    <location>
        <begin position="135"/>
        <end position="160"/>
    </location>
</feature>
<evidence type="ECO:0000313" key="8">
    <source>
        <dbReference type="EMBL" id="SES76530.1"/>
    </source>
</evidence>
<dbReference type="FunFam" id="3.40.50.300:FF:000025">
    <property type="entry name" value="ATP-dependent Clp protease subunit"/>
    <property type="match status" value="1"/>
</dbReference>
<accession>A0A1H9Z4W1</accession>
<dbReference type="CDD" id="cd00009">
    <property type="entry name" value="AAA"/>
    <property type="match status" value="1"/>
</dbReference>
<dbReference type="GO" id="GO:0006508">
    <property type="term" value="P:proteolysis"/>
    <property type="evidence" value="ECO:0007669"/>
    <property type="project" value="UniProtKB-KW"/>
</dbReference>
<reference evidence="9" key="1">
    <citation type="submission" date="2016-10" db="EMBL/GenBank/DDBJ databases">
        <authorList>
            <person name="Varghese N."/>
            <person name="Submissions S."/>
        </authorList>
    </citation>
    <scope>NUCLEOTIDE SEQUENCE [LARGE SCALE GENOMIC DNA]</scope>
    <source>
        <strain evidence="9">DSM 16858</strain>
    </source>
</reference>
<evidence type="ECO:0000259" key="6">
    <source>
        <dbReference type="SMART" id="SM00382"/>
    </source>
</evidence>
<dbReference type="Gene3D" id="3.40.50.300">
    <property type="entry name" value="P-loop containing nucleotide triphosphate hydrolases"/>
    <property type="match status" value="2"/>
</dbReference>
<evidence type="ECO:0000259" key="7">
    <source>
        <dbReference type="SMART" id="SM01086"/>
    </source>
</evidence>
<name>A0A1H9Z4W1_9BACT</name>
<evidence type="ECO:0000256" key="3">
    <source>
        <dbReference type="ARBA" id="ARBA00022840"/>
    </source>
</evidence>
<dbReference type="SMART" id="SM01086">
    <property type="entry name" value="ClpB_D2-small"/>
    <property type="match status" value="1"/>
</dbReference>
<dbReference type="GO" id="GO:0005737">
    <property type="term" value="C:cytoplasm"/>
    <property type="evidence" value="ECO:0007669"/>
    <property type="project" value="TreeGrafter"/>
</dbReference>
<keyword evidence="1" id="KW-0677">Repeat</keyword>
<proteinExistence type="predicted"/>
<feature type="domain" description="Clp ATPase C-terminal" evidence="7">
    <location>
        <begin position="747"/>
        <end position="838"/>
    </location>
</feature>
<dbReference type="RefSeq" id="WP_093515101.1">
    <property type="nucleotide sequence ID" value="NZ_FOIJ01000001.1"/>
</dbReference>
<dbReference type="InterPro" id="IPR001270">
    <property type="entry name" value="ClpA/B"/>
</dbReference>
<gene>
    <name evidence="8" type="ORF">SAMN05443639_101170</name>
</gene>
<dbReference type="InterPro" id="IPR041546">
    <property type="entry name" value="ClpA/ClpB_AAA_lid"/>
</dbReference>
<dbReference type="GO" id="GO:0016887">
    <property type="term" value="F:ATP hydrolysis activity"/>
    <property type="evidence" value="ECO:0007669"/>
    <property type="project" value="InterPro"/>
</dbReference>
<dbReference type="PANTHER" id="PTHR11638:SF18">
    <property type="entry name" value="HEAT SHOCK PROTEIN 104"/>
    <property type="match status" value="1"/>
</dbReference>
<dbReference type="InterPro" id="IPR027417">
    <property type="entry name" value="P-loop_NTPase"/>
</dbReference>
<keyword evidence="3 8" id="KW-0067">ATP-binding</keyword>
<feature type="compositionally biased region" description="Pro residues" evidence="5">
    <location>
        <begin position="226"/>
        <end position="238"/>
    </location>
</feature>
<dbReference type="SMART" id="SM00382">
    <property type="entry name" value="AAA"/>
    <property type="match status" value="2"/>
</dbReference>
<protein>
    <submittedName>
        <fullName evidence="8">ATP-dependent Clp protease ATP-binding subunit ClpC</fullName>
    </submittedName>
</protein>
<dbReference type="InterPro" id="IPR003959">
    <property type="entry name" value="ATPase_AAA_core"/>
</dbReference>
<evidence type="ECO:0000256" key="2">
    <source>
        <dbReference type="ARBA" id="ARBA00022741"/>
    </source>
</evidence>
<dbReference type="InterPro" id="IPR050130">
    <property type="entry name" value="ClpA_ClpB"/>
</dbReference>
<feature type="domain" description="AAA+ ATPase" evidence="6">
    <location>
        <begin position="570"/>
        <end position="711"/>
    </location>
</feature>
<dbReference type="SUPFAM" id="SSF81923">
    <property type="entry name" value="Double Clp-N motif"/>
    <property type="match status" value="1"/>
</dbReference>
<dbReference type="Proteomes" id="UP000199181">
    <property type="component" value="Unassembled WGS sequence"/>
</dbReference>
<dbReference type="Gene3D" id="1.10.8.60">
    <property type="match status" value="2"/>
</dbReference>
<dbReference type="GO" id="GO:0008233">
    <property type="term" value="F:peptidase activity"/>
    <property type="evidence" value="ECO:0007669"/>
    <property type="project" value="UniProtKB-KW"/>
</dbReference>
<dbReference type="Pfam" id="PF10431">
    <property type="entry name" value="ClpB_D2-small"/>
    <property type="match status" value="1"/>
</dbReference>
<dbReference type="Pfam" id="PF07724">
    <property type="entry name" value="AAA_2"/>
    <property type="match status" value="1"/>
</dbReference>
<dbReference type="Pfam" id="PF17871">
    <property type="entry name" value="AAA_lid_9"/>
    <property type="match status" value="1"/>
</dbReference>
<evidence type="ECO:0000256" key="1">
    <source>
        <dbReference type="ARBA" id="ARBA00022737"/>
    </source>
</evidence>
<dbReference type="InterPro" id="IPR003593">
    <property type="entry name" value="AAA+_ATPase"/>
</dbReference>
<dbReference type="InterPro" id="IPR036628">
    <property type="entry name" value="Clp_N_dom_sf"/>
</dbReference>
<dbReference type="CDD" id="cd19499">
    <property type="entry name" value="RecA-like_ClpB_Hsp104-like"/>
    <property type="match status" value="1"/>
</dbReference>
<dbReference type="InterPro" id="IPR019489">
    <property type="entry name" value="Clp_ATPase_C"/>
</dbReference>
<dbReference type="AlphaFoldDB" id="A0A1H9Z4W1"/>
<dbReference type="GO" id="GO:0005524">
    <property type="term" value="F:ATP binding"/>
    <property type="evidence" value="ECO:0007669"/>
    <property type="project" value="UniProtKB-KW"/>
</dbReference>
<dbReference type="EMBL" id="FOIJ01000001">
    <property type="protein sequence ID" value="SES76530.1"/>
    <property type="molecule type" value="Genomic_DNA"/>
</dbReference>
<feature type="compositionally biased region" description="Low complexity" evidence="5">
    <location>
        <begin position="210"/>
        <end position="225"/>
    </location>
</feature>
<keyword evidence="8" id="KW-0645">Protease</keyword>
<keyword evidence="4" id="KW-0143">Chaperone</keyword>
<keyword evidence="8" id="KW-0378">Hydrolase</keyword>
<dbReference type="PRINTS" id="PR00300">
    <property type="entry name" value="CLPPROTEASEA"/>
</dbReference>
<evidence type="ECO:0000313" key="9">
    <source>
        <dbReference type="Proteomes" id="UP000199181"/>
    </source>
</evidence>
<dbReference type="PANTHER" id="PTHR11638">
    <property type="entry name" value="ATP-DEPENDENT CLP PROTEASE"/>
    <property type="match status" value="1"/>
</dbReference>
<keyword evidence="9" id="KW-1185">Reference proteome</keyword>
<evidence type="ECO:0000256" key="4">
    <source>
        <dbReference type="ARBA" id="ARBA00023186"/>
    </source>
</evidence>
<feature type="region of interest" description="Disordered" evidence="5">
    <location>
        <begin position="210"/>
        <end position="238"/>
    </location>
</feature>
<dbReference type="Pfam" id="PF00004">
    <property type="entry name" value="AAA"/>
    <property type="match status" value="1"/>
</dbReference>
<organism evidence="8 9">
    <name type="scientific">Stigmatella erecta</name>
    <dbReference type="NCBI Taxonomy" id="83460"/>
    <lineage>
        <taxon>Bacteria</taxon>
        <taxon>Pseudomonadati</taxon>
        <taxon>Myxococcota</taxon>
        <taxon>Myxococcia</taxon>
        <taxon>Myxococcales</taxon>
        <taxon>Cystobacterineae</taxon>
        <taxon>Archangiaceae</taxon>
        <taxon>Stigmatella</taxon>
    </lineage>
</organism>
<evidence type="ECO:0000256" key="5">
    <source>
        <dbReference type="SAM" id="MobiDB-lite"/>
    </source>
</evidence>